<comment type="caution">
    <text evidence="2">The sequence shown here is derived from an EMBL/GenBank/DDBJ whole genome shotgun (WGS) entry which is preliminary data.</text>
</comment>
<dbReference type="CDD" id="cd07263">
    <property type="entry name" value="VOC_like"/>
    <property type="match status" value="1"/>
</dbReference>
<reference evidence="2 3" key="1">
    <citation type="submission" date="2020-07" db="EMBL/GenBank/DDBJ databases">
        <title>Luteimonas sp. SJ-92.</title>
        <authorList>
            <person name="Huang X.-X."/>
            <person name="Xu L."/>
            <person name="Sun J.-Q."/>
        </authorList>
    </citation>
    <scope>NUCLEOTIDE SEQUENCE [LARGE SCALE GENOMIC DNA]</scope>
    <source>
        <strain evidence="2 3">SJ-92</strain>
    </source>
</reference>
<protein>
    <submittedName>
        <fullName evidence="2">VOC family protein</fullName>
    </submittedName>
</protein>
<dbReference type="RefSeq" id="WP_180679002.1">
    <property type="nucleotide sequence ID" value="NZ_JACCKA010000073.1"/>
</dbReference>
<dbReference type="EMBL" id="JACCKA010000073">
    <property type="protein sequence ID" value="NZA27226.1"/>
    <property type="molecule type" value="Genomic_DNA"/>
</dbReference>
<evidence type="ECO:0000313" key="2">
    <source>
        <dbReference type="EMBL" id="NZA27226.1"/>
    </source>
</evidence>
<dbReference type="Gene3D" id="3.10.180.10">
    <property type="entry name" value="2,3-Dihydroxybiphenyl 1,2-Dioxygenase, domain 1"/>
    <property type="match status" value="1"/>
</dbReference>
<keyword evidence="3" id="KW-1185">Reference proteome</keyword>
<evidence type="ECO:0000313" key="3">
    <source>
        <dbReference type="Proteomes" id="UP000578091"/>
    </source>
</evidence>
<dbReference type="InterPro" id="IPR029068">
    <property type="entry name" value="Glyas_Bleomycin-R_OHBP_Dase"/>
</dbReference>
<dbReference type="Pfam" id="PF00903">
    <property type="entry name" value="Glyoxalase"/>
    <property type="match status" value="1"/>
</dbReference>
<gene>
    <name evidence="2" type="ORF">H0E84_12620</name>
</gene>
<proteinExistence type="predicted"/>
<dbReference type="Proteomes" id="UP000578091">
    <property type="component" value="Unassembled WGS sequence"/>
</dbReference>
<evidence type="ECO:0000259" key="1">
    <source>
        <dbReference type="PROSITE" id="PS51819"/>
    </source>
</evidence>
<organism evidence="2 3">
    <name type="scientific">Luteimonas salinisoli</name>
    <dbReference type="NCBI Taxonomy" id="2752307"/>
    <lineage>
        <taxon>Bacteria</taxon>
        <taxon>Pseudomonadati</taxon>
        <taxon>Pseudomonadota</taxon>
        <taxon>Gammaproteobacteria</taxon>
        <taxon>Lysobacterales</taxon>
        <taxon>Lysobacteraceae</taxon>
        <taxon>Luteimonas</taxon>
    </lineage>
</organism>
<dbReference type="PANTHER" id="PTHR36437:SF2">
    <property type="entry name" value="GLYOXALASE_BLEOMYCIN RESISTANCE PROTEIN_DIOXYGENASE"/>
    <property type="match status" value="1"/>
</dbReference>
<dbReference type="InterPro" id="IPR037523">
    <property type="entry name" value="VOC_core"/>
</dbReference>
<dbReference type="AlphaFoldDB" id="A0A853JD53"/>
<dbReference type="InterPro" id="IPR004360">
    <property type="entry name" value="Glyas_Fos-R_dOase_dom"/>
</dbReference>
<sequence>MRIKLTSVFVDDQDKALDFYTKVLGFVPSHDIPAGQYRWITVRSQEGGDAEVALEPNANPAAKAYQEALFEQGIPITAFEVDDVRAEHDRLRQRGVQFTTPPTETGPVTLAVFADTCGNLIQVYQPPADQAG</sequence>
<accession>A0A853JD53</accession>
<dbReference type="PROSITE" id="PS51819">
    <property type="entry name" value="VOC"/>
    <property type="match status" value="1"/>
</dbReference>
<feature type="domain" description="VOC" evidence="1">
    <location>
        <begin position="2"/>
        <end position="126"/>
    </location>
</feature>
<dbReference type="SUPFAM" id="SSF54593">
    <property type="entry name" value="Glyoxalase/Bleomycin resistance protein/Dihydroxybiphenyl dioxygenase"/>
    <property type="match status" value="1"/>
</dbReference>
<dbReference type="PANTHER" id="PTHR36437">
    <property type="entry name" value="GLYOXALASE/BLEOMYCIN RESISTANCE PROTEIN/DIOXYGENASE"/>
    <property type="match status" value="1"/>
</dbReference>
<name>A0A853JD53_9GAMM</name>